<gene>
    <name evidence="1" type="ORF">NIDE1065</name>
</gene>
<organism evidence="1 2">
    <name type="scientific">Nitrospira defluvii</name>
    <dbReference type="NCBI Taxonomy" id="330214"/>
    <lineage>
        <taxon>Bacteria</taxon>
        <taxon>Pseudomonadati</taxon>
        <taxon>Nitrospirota</taxon>
        <taxon>Nitrospiria</taxon>
        <taxon>Nitrospirales</taxon>
        <taxon>Nitrospiraceae</taxon>
        <taxon>Nitrospira</taxon>
    </lineage>
</organism>
<dbReference type="HOGENOM" id="CLU_2380887_0_0_0"/>
<evidence type="ECO:0000313" key="1">
    <source>
        <dbReference type="EMBL" id="CBK40825.1"/>
    </source>
</evidence>
<reference evidence="1 2" key="1">
    <citation type="journal article" date="2010" name="Proc. Natl. Acad. Sci. U.S.A.">
        <title>A Nitrospira metagenome illuminates the physiology and evolution of globally important nitrite-oxidizing bacteria.</title>
        <authorList>
            <person name="Lucker S."/>
            <person name="Wagner M."/>
            <person name="Maixner F."/>
            <person name="Pelletier E."/>
            <person name="Koch H."/>
            <person name="Vacherie B."/>
            <person name="Rattei T."/>
            <person name="Sinninghe Damste J."/>
            <person name="Spieck E."/>
            <person name="Le Paslier D."/>
            <person name="Daims H."/>
        </authorList>
    </citation>
    <scope>NUCLEOTIDE SEQUENCE [LARGE SCALE GENOMIC DNA]</scope>
</reference>
<accession>D8PC66</accession>
<sequence>MGSPTTARHLKSRELPIEPHLLNVQRQREDMPGVTARLYRIRYRSRIVSDTRSDAVTTPLFRIFKVYLYSRSQAVSRARRISQTSKYLLSFCSR</sequence>
<name>D8PC66_9BACT</name>
<dbReference type="Proteomes" id="UP000001660">
    <property type="component" value="Chromosome"/>
</dbReference>
<protein>
    <submittedName>
        <fullName evidence="1">Uncharacterized protein</fullName>
    </submittedName>
</protein>
<keyword evidence="2" id="KW-1185">Reference proteome</keyword>
<proteinExistence type="predicted"/>
<dbReference type="KEGG" id="nde:NIDE1065"/>
<dbReference type="STRING" id="330214.NIDE1065"/>
<dbReference type="AlphaFoldDB" id="D8PC66"/>
<dbReference type="EMBL" id="FP929003">
    <property type="protein sequence ID" value="CBK40825.1"/>
    <property type="molecule type" value="Genomic_DNA"/>
</dbReference>
<evidence type="ECO:0000313" key="2">
    <source>
        <dbReference type="Proteomes" id="UP000001660"/>
    </source>
</evidence>